<dbReference type="Proteomes" id="UP000243819">
    <property type="component" value="Unassembled WGS sequence"/>
</dbReference>
<evidence type="ECO:0000256" key="3">
    <source>
        <dbReference type="ARBA" id="ARBA00022692"/>
    </source>
</evidence>
<evidence type="ECO:0000259" key="9">
    <source>
        <dbReference type="Pfam" id="PF12704"/>
    </source>
</evidence>
<accession>A0A1I0A1S5</accession>
<dbReference type="OrthoDB" id="9784014at2"/>
<feature type="domain" description="ABC3 transporter permease C-terminal" evidence="8">
    <location>
        <begin position="280"/>
        <end position="395"/>
    </location>
</feature>
<keyword evidence="5 7" id="KW-0472">Membrane</keyword>
<keyword evidence="10" id="KW-0449">Lipoprotein</keyword>
<keyword evidence="4 7" id="KW-1133">Transmembrane helix</keyword>
<evidence type="ECO:0000256" key="5">
    <source>
        <dbReference type="ARBA" id="ARBA00023136"/>
    </source>
</evidence>
<dbReference type="InterPro" id="IPR025857">
    <property type="entry name" value="MacB_PCD"/>
</dbReference>
<feature type="transmembrane region" description="Helical" evidence="7">
    <location>
        <begin position="277"/>
        <end position="304"/>
    </location>
</feature>
<gene>
    <name evidence="10" type="ORF">SAMN03080614_101617</name>
</gene>
<reference evidence="11" key="1">
    <citation type="submission" date="2016-10" db="EMBL/GenBank/DDBJ databases">
        <authorList>
            <person name="Varghese N."/>
            <person name="Submissions S."/>
        </authorList>
    </citation>
    <scope>NUCLEOTIDE SEQUENCE [LARGE SCALE GENOMIC DNA]</scope>
    <source>
        <strain evidence="11">DSM 13577</strain>
    </source>
</reference>
<evidence type="ECO:0000313" key="11">
    <source>
        <dbReference type="Proteomes" id="UP000243819"/>
    </source>
</evidence>
<keyword evidence="2" id="KW-1003">Cell membrane</keyword>
<evidence type="ECO:0000256" key="1">
    <source>
        <dbReference type="ARBA" id="ARBA00004651"/>
    </source>
</evidence>
<sequence length="403" mass="45102">MFKYILKSICGRKIETILFIIAIVVSLSVSMGAVNISSGIREGIIKVDGEYDIIIGPNGSDTQLLLSTLFFSEHPLGVISYSNVEKLKERGDLEVVVPLALGDNFRGNNLVGTSPLFLRNKEIKEGRFFEKPFEVVVGYNVARKHGLKIGDKIVTSHGIADHSINSLACLFHSHGKDDHLFHHDDHPYTVVGILARDYSAFDNALFTGIESIWLAHNYTGTLTPEEKLVTSIVIRSGNQRAAREVVNEYNEKGEYQAIHPTEILRKLLNTLDLSKQVAFLLSSIIVVLALIIVFIMVTLMVNSLEKEIGILRFIGWSRGNITKFVLYQCLLLGFISFVISRIFTYLVLYFANKLSSSMGIVLDISKIYPLEYIIAFTILLASVTPIIVYLTLIYRKELLKNGN</sequence>
<evidence type="ECO:0000256" key="7">
    <source>
        <dbReference type="SAM" id="Phobius"/>
    </source>
</evidence>
<dbReference type="InterPro" id="IPR050250">
    <property type="entry name" value="Macrolide_Exporter_MacB"/>
</dbReference>
<dbReference type="EMBL" id="FOIF01000016">
    <property type="protein sequence ID" value="SES88064.1"/>
    <property type="molecule type" value="Genomic_DNA"/>
</dbReference>
<dbReference type="Pfam" id="PF12704">
    <property type="entry name" value="MacB_PCD"/>
    <property type="match status" value="1"/>
</dbReference>
<dbReference type="PANTHER" id="PTHR30572:SF4">
    <property type="entry name" value="ABC TRANSPORTER PERMEASE YTRF"/>
    <property type="match status" value="1"/>
</dbReference>
<feature type="domain" description="MacB-like periplasmic core" evidence="9">
    <location>
        <begin position="16"/>
        <end position="212"/>
    </location>
</feature>
<evidence type="ECO:0000256" key="4">
    <source>
        <dbReference type="ARBA" id="ARBA00022989"/>
    </source>
</evidence>
<comment type="similarity">
    <text evidence="6">Belongs to the ABC-4 integral membrane protein family.</text>
</comment>
<proteinExistence type="inferred from homology"/>
<dbReference type="GO" id="GO:0005886">
    <property type="term" value="C:plasma membrane"/>
    <property type="evidence" value="ECO:0007669"/>
    <property type="project" value="UniProtKB-SubCell"/>
</dbReference>
<dbReference type="STRING" id="1120990.SAMN03080614_101617"/>
<feature type="transmembrane region" description="Helical" evidence="7">
    <location>
        <begin position="325"/>
        <end position="352"/>
    </location>
</feature>
<dbReference type="AlphaFoldDB" id="A0A1I0A1S5"/>
<evidence type="ECO:0000313" key="10">
    <source>
        <dbReference type="EMBL" id="SES88064.1"/>
    </source>
</evidence>
<dbReference type="RefSeq" id="WP_091350148.1">
    <property type="nucleotide sequence ID" value="NZ_FOIF01000016.1"/>
</dbReference>
<dbReference type="Pfam" id="PF02687">
    <property type="entry name" value="FtsX"/>
    <property type="match status" value="1"/>
</dbReference>
<organism evidence="10 11">
    <name type="scientific">Anaerobranca gottschalkii DSM 13577</name>
    <dbReference type="NCBI Taxonomy" id="1120990"/>
    <lineage>
        <taxon>Bacteria</taxon>
        <taxon>Bacillati</taxon>
        <taxon>Bacillota</taxon>
        <taxon>Clostridia</taxon>
        <taxon>Eubacteriales</taxon>
        <taxon>Proteinivoracaceae</taxon>
        <taxon>Anaerobranca</taxon>
    </lineage>
</organism>
<evidence type="ECO:0000256" key="6">
    <source>
        <dbReference type="ARBA" id="ARBA00038076"/>
    </source>
</evidence>
<feature type="transmembrane region" description="Helical" evidence="7">
    <location>
        <begin position="372"/>
        <end position="394"/>
    </location>
</feature>
<keyword evidence="3 7" id="KW-0812">Transmembrane</keyword>
<evidence type="ECO:0000259" key="8">
    <source>
        <dbReference type="Pfam" id="PF02687"/>
    </source>
</evidence>
<keyword evidence="11" id="KW-1185">Reference proteome</keyword>
<dbReference type="InterPro" id="IPR003838">
    <property type="entry name" value="ABC3_permease_C"/>
</dbReference>
<name>A0A1I0A1S5_9FIRM</name>
<evidence type="ECO:0000256" key="2">
    <source>
        <dbReference type="ARBA" id="ARBA00022475"/>
    </source>
</evidence>
<comment type="subcellular location">
    <subcellularLocation>
        <location evidence="1">Cell membrane</location>
        <topology evidence="1">Multi-pass membrane protein</topology>
    </subcellularLocation>
</comment>
<dbReference type="PANTHER" id="PTHR30572">
    <property type="entry name" value="MEMBRANE COMPONENT OF TRANSPORTER-RELATED"/>
    <property type="match status" value="1"/>
</dbReference>
<dbReference type="GO" id="GO:0022857">
    <property type="term" value="F:transmembrane transporter activity"/>
    <property type="evidence" value="ECO:0007669"/>
    <property type="project" value="TreeGrafter"/>
</dbReference>
<protein>
    <submittedName>
        <fullName evidence="10">ABC-type transport system, involved in lipoprotein release, permease component</fullName>
    </submittedName>
</protein>